<dbReference type="EMBL" id="BAAARV010000096">
    <property type="protein sequence ID" value="GAA2384292.1"/>
    <property type="molecule type" value="Genomic_DNA"/>
</dbReference>
<feature type="compositionally biased region" description="Gly residues" evidence="1">
    <location>
        <begin position="24"/>
        <end position="36"/>
    </location>
</feature>
<dbReference type="RefSeq" id="WP_344619168.1">
    <property type="nucleotide sequence ID" value="NZ_BAAARV010000096.1"/>
</dbReference>
<evidence type="ECO:0000313" key="3">
    <source>
        <dbReference type="Proteomes" id="UP001501444"/>
    </source>
</evidence>
<evidence type="ECO:0000313" key="2">
    <source>
        <dbReference type="EMBL" id="GAA2384292.1"/>
    </source>
</evidence>
<reference evidence="2 3" key="1">
    <citation type="journal article" date="2019" name="Int. J. Syst. Evol. Microbiol.">
        <title>The Global Catalogue of Microorganisms (GCM) 10K type strain sequencing project: providing services to taxonomists for standard genome sequencing and annotation.</title>
        <authorList>
            <consortium name="The Broad Institute Genomics Platform"/>
            <consortium name="The Broad Institute Genome Sequencing Center for Infectious Disease"/>
            <person name="Wu L."/>
            <person name="Ma J."/>
        </authorList>
    </citation>
    <scope>NUCLEOTIDE SEQUENCE [LARGE SCALE GENOMIC DNA]</scope>
    <source>
        <strain evidence="2 3">JCM 3272</strain>
    </source>
</reference>
<proteinExistence type="predicted"/>
<name>A0ABN3HN68_9ACTN</name>
<evidence type="ECO:0000256" key="1">
    <source>
        <dbReference type="SAM" id="MobiDB-lite"/>
    </source>
</evidence>
<protein>
    <submittedName>
        <fullName evidence="2">Uncharacterized protein</fullName>
    </submittedName>
</protein>
<sequence>MAEHPIAAGGGEGSVAGCGRHDGGVGGELLGTGTGSTGANSSYVRTGQLDVVGGQFQAIATSLTGSTSYDPLGEGSGHHDPESGCGKGHHPLTGLPRSARSPR</sequence>
<dbReference type="Proteomes" id="UP001501444">
    <property type="component" value="Unassembled WGS sequence"/>
</dbReference>
<feature type="region of interest" description="Disordered" evidence="1">
    <location>
        <begin position="65"/>
        <end position="103"/>
    </location>
</feature>
<organism evidence="2 3">
    <name type="scientific">Dactylosporangium salmoneum</name>
    <dbReference type="NCBI Taxonomy" id="53361"/>
    <lineage>
        <taxon>Bacteria</taxon>
        <taxon>Bacillati</taxon>
        <taxon>Actinomycetota</taxon>
        <taxon>Actinomycetes</taxon>
        <taxon>Micromonosporales</taxon>
        <taxon>Micromonosporaceae</taxon>
        <taxon>Dactylosporangium</taxon>
    </lineage>
</organism>
<gene>
    <name evidence="2" type="ORF">GCM10010170_093570</name>
</gene>
<accession>A0ABN3HN68</accession>
<feature type="region of interest" description="Disordered" evidence="1">
    <location>
        <begin position="1"/>
        <end position="42"/>
    </location>
</feature>
<keyword evidence="3" id="KW-1185">Reference proteome</keyword>
<comment type="caution">
    <text evidence="2">The sequence shown here is derived from an EMBL/GenBank/DDBJ whole genome shotgun (WGS) entry which is preliminary data.</text>
</comment>